<comment type="caution">
    <text evidence="5">The sequence shown here is derived from an EMBL/GenBank/DDBJ whole genome shotgun (WGS) entry which is preliminary data.</text>
</comment>
<evidence type="ECO:0000256" key="2">
    <source>
        <dbReference type="RuleBase" id="RU000384"/>
    </source>
</evidence>
<protein>
    <submittedName>
        <fullName evidence="5">Uncharacterized protein</fullName>
    </submittedName>
</protein>
<gene>
    <name evidence="5" type="ORF">HMPREF9473_00493</name>
</gene>
<dbReference type="Gene3D" id="3.30.590.10">
    <property type="entry name" value="Glutamine synthetase/guanido kinase, catalytic domain"/>
    <property type="match status" value="1"/>
</dbReference>
<evidence type="ECO:0000313" key="5">
    <source>
        <dbReference type="EMBL" id="EHI61470.1"/>
    </source>
</evidence>
<comment type="similarity">
    <text evidence="1 2">Belongs to the glutamine synthetase family.</text>
</comment>
<dbReference type="SMART" id="SM01230">
    <property type="entry name" value="Gln-synt_C"/>
    <property type="match status" value="1"/>
</dbReference>
<dbReference type="PANTHER" id="PTHR42974">
    <property type="entry name" value="GLUTAMINE SYNTHETASE"/>
    <property type="match status" value="1"/>
</dbReference>
<dbReference type="InterPro" id="IPR008146">
    <property type="entry name" value="Gln_synth_cat_dom"/>
</dbReference>
<dbReference type="HOGENOM" id="CLU_024307_0_0_9"/>
<dbReference type="Gene3D" id="1.20.120.1560">
    <property type="match status" value="1"/>
</dbReference>
<dbReference type="AlphaFoldDB" id="G5IAM1"/>
<dbReference type="InterPro" id="IPR014746">
    <property type="entry name" value="Gln_synth/guanido_kin_cat_dom"/>
</dbReference>
<dbReference type="Proteomes" id="UP000005384">
    <property type="component" value="Unassembled WGS sequence"/>
</dbReference>
<dbReference type="InterPro" id="IPR040577">
    <property type="entry name" value="Gln-synt_C"/>
</dbReference>
<dbReference type="RefSeq" id="WP_006778476.1">
    <property type="nucleotide sequence ID" value="NZ_CP040506.1"/>
</dbReference>
<dbReference type="OrthoDB" id="9807095at2"/>
<evidence type="ECO:0000256" key="1">
    <source>
        <dbReference type="PROSITE-ProRule" id="PRU01330"/>
    </source>
</evidence>
<dbReference type="InterPro" id="IPR052725">
    <property type="entry name" value="GS_Type-3"/>
</dbReference>
<feature type="domain" description="GS beta-grasp" evidence="3">
    <location>
        <begin position="65"/>
        <end position="159"/>
    </location>
</feature>
<dbReference type="InterPro" id="IPR027303">
    <property type="entry name" value="Gln_synth_gly_rich_site"/>
</dbReference>
<dbReference type="Pfam" id="PF00120">
    <property type="entry name" value="Gln-synt_C"/>
    <property type="match status" value="1"/>
</dbReference>
<dbReference type="PROSITE" id="PS51987">
    <property type="entry name" value="GS_CATALYTIC"/>
    <property type="match status" value="1"/>
</dbReference>
<dbReference type="PANTHER" id="PTHR42974:SF1">
    <property type="entry name" value="TYPE-3 GLUTAMINE SYNTHETASE"/>
    <property type="match status" value="1"/>
</dbReference>
<reference evidence="5 6" key="1">
    <citation type="submission" date="2011-08" db="EMBL/GenBank/DDBJ databases">
        <title>The Genome Sequence of Clostridium hathewayi WAL-18680.</title>
        <authorList>
            <consortium name="The Broad Institute Genome Sequencing Platform"/>
            <person name="Earl A."/>
            <person name="Ward D."/>
            <person name="Feldgarden M."/>
            <person name="Gevers D."/>
            <person name="Finegold S.M."/>
            <person name="Summanen P.H."/>
            <person name="Molitoris D.R."/>
            <person name="Song M."/>
            <person name="Daigneault M."/>
            <person name="Allen-Vercoe E."/>
            <person name="Young S.K."/>
            <person name="Zeng Q."/>
            <person name="Gargeya S."/>
            <person name="Fitzgerald M."/>
            <person name="Haas B."/>
            <person name="Abouelleil A."/>
            <person name="Alvarado L."/>
            <person name="Arachchi H.M."/>
            <person name="Berlin A."/>
            <person name="Brown A."/>
            <person name="Chapman S.B."/>
            <person name="Chen Z."/>
            <person name="Dunbar C."/>
            <person name="Freedman E."/>
            <person name="Gearin G."/>
            <person name="Gellesch M."/>
            <person name="Goldberg J."/>
            <person name="Griggs A."/>
            <person name="Gujja S."/>
            <person name="Heiman D."/>
            <person name="Howarth C."/>
            <person name="Larson L."/>
            <person name="Lui A."/>
            <person name="MacDonald P.J.P."/>
            <person name="Montmayeur A."/>
            <person name="Murphy C."/>
            <person name="Neiman D."/>
            <person name="Pearson M."/>
            <person name="Priest M."/>
            <person name="Roberts A."/>
            <person name="Saif S."/>
            <person name="Shea T."/>
            <person name="Shenoy N."/>
            <person name="Sisk P."/>
            <person name="Stolte C."/>
            <person name="Sykes S."/>
            <person name="Wortman J."/>
            <person name="Nusbaum C."/>
            <person name="Birren B."/>
        </authorList>
    </citation>
    <scope>NUCLEOTIDE SEQUENCE [LARGE SCALE GENOMIC DNA]</scope>
    <source>
        <strain evidence="5 6">WAL-18680</strain>
    </source>
</reference>
<dbReference type="SUPFAM" id="SSF55931">
    <property type="entry name" value="Glutamine synthetase/guanido kinase"/>
    <property type="match status" value="1"/>
</dbReference>
<dbReference type="EMBL" id="ADLN01000002">
    <property type="protein sequence ID" value="EHI61470.1"/>
    <property type="molecule type" value="Genomic_DNA"/>
</dbReference>
<dbReference type="InterPro" id="IPR022147">
    <property type="entry name" value="GSIII_N"/>
</dbReference>
<dbReference type="GO" id="GO:0006542">
    <property type="term" value="P:glutamine biosynthetic process"/>
    <property type="evidence" value="ECO:0007669"/>
    <property type="project" value="InterPro"/>
</dbReference>
<dbReference type="Pfam" id="PF18318">
    <property type="entry name" value="Gln-synt_C-ter"/>
    <property type="match status" value="1"/>
</dbReference>
<dbReference type="PROSITE" id="PS00181">
    <property type="entry name" value="GLNA_ATP"/>
    <property type="match status" value="1"/>
</dbReference>
<proteinExistence type="inferred from homology"/>
<dbReference type="InterPro" id="IPR008147">
    <property type="entry name" value="Gln_synt_N"/>
</dbReference>
<feature type="domain" description="GS catalytic" evidence="4">
    <location>
        <begin position="164"/>
        <end position="595"/>
    </location>
</feature>
<evidence type="ECO:0000259" key="3">
    <source>
        <dbReference type="PROSITE" id="PS51986"/>
    </source>
</evidence>
<sequence length="705" mass="77619">MSEVVNVAELFGKNVFNETVMKERLPKSVFKKLKKTIEDGAELDPSIADVVAHAMKDWAIERGATHYTHWFQPLTGVTAEKHDSFISAPDAEGKIIMEFSGKELIKGEPDASSFPSGGLRATFEARGYTAWDCTSPAFLREDAIGVTLCIPTAFCSYKGEALDQKTPLLRSMQAIDKEALRILRLFGNTRAKRVVPSVGPEQEYFLVDRAKYLQRKDLIYAGRTLFGAMPPKGQELEDHYFGAIRERIGSYMNEINQELWKLGVSAKTQHNEVAPAQHELAPIYDQANLAVDHNQMVMETMKKVAGRHGLTCLLHEKPFAGVNGSGKHNNWSIVSDDGINMLNPGDTPHENIQFLLVLGCILKAVDIHADLLRESAADVGNDHRLGANEAPPAIISIFVGEQLEDVIDQLCSTGEATHSKKGGKLMTGVATLPDLDKDATDRNRTSPFAFTGNKFEFRMVGSSDSVAAPNVVLNTIVAEAFKEAADELEKAADFDTAVHDMIKKLLADHRRIIFNGNGYSDAWVEEAEKRGLPNIKSMVDAIPALKTEKAVKLFETFHVFTRAELESRAEIEFEAYSKAINIEARTMIDMASKQIIPAVIKYTTELAKSINAVASACPDADTSVQAELLVETSALLSDMKVALAALTDLTEKCGAIEGAEEQARAYRDEIVPAMTALREPADKLEMIVDKELWPMPSYGDLIFEV</sequence>
<dbReference type="PROSITE" id="PS51986">
    <property type="entry name" value="GS_BETA_GRASP"/>
    <property type="match status" value="1"/>
</dbReference>
<dbReference type="Pfam" id="PF12437">
    <property type="entry name" value="GSIII_N"/>
    <property type="match status" value="1"/>
</dbReference>
<evidence type="ECO:0000313" key="6">
    <source>
        <dbReference type="Proteomes" id="UP000005384"/>
    </source>
</evidence>
<organism evidence="5 6">
    <name type="scientific">Hungatella hathewayi WAL-18680</name>
    <dbReference type="NCBI Taxonomy" id="742737"/>
    <lineage>
        <taxon>Bacteria</taxon>
        <taxon>Bacillati</taxon>
        <taxon>Bacillota</taxon>
        <taxon>Clostridia</taxon>
        <taxon>Lachnospirales</taxon>
        <taxon>Lachnospiraceae</taxon>
        <taxon>Hungatella</taxon>
    </lineage>
</organism>
<accession>G5IAM1</accession>
<evidence type="ECO:0000259" key="4">
    <source>
        <dbReference type="PROSITE" id="PS51987"/>
    </source>
</evidence>
<keyword evidence="6" id="KW-1185">Reference proteome</keyword>
<dbReference type="PATRIC" id="fig|742737.3.peg.492"/>
<dbReference type="GO" id="GO:0004356">
    <property type="term" value="F:glutamine synthetase activity"/>
    <property type="evidence" value="ECO:0007669"/>
    <property type="project" value="InterPro"/>
</dbReference>
<name>G5IAM1_9FIRM</name>